<name>A0ABS4GRL5_9BACL</name>
<dbReference type="Pfam" id="PF07561">
    <property type="entry name" value="DUF1540"/>
    <property type="match status" value="1"/>
</dbReference>
<protein>
    <recommendedName>
        <fullName evidence="1">DUF1540 domain-containing protein</fullName>
    </recommendedName>
</protein>
<gene>
    <name evidence="2" type="ORF">J2Z37_002924</name>
</gene>
<evidence type="ECO:0000259" key="1">
    <source>
        <dbReference type="Pfam" id="PF07561"/>
    </source>
</evidence>
<dbReference type="Proteomes" id="UP001519343">
    <property type="component" value="Unassembled WGS sequence"/>
</dbReference>
<accession>A0ABS4GRL5</accession>
<comment type="caution">
    <text evidence="2">The sequence shown here is derived from an EMBL/GenBank/DDBJ whole genome shotgun (WGS) entry which is preliminary data.</text>
</comment>
<reference evidence="2 3" key="1">
    <citation type="submission" date="2021-03" db="EMBL/GenBank/DDBJ databases">
        <title>Genomic Encyclopedia of Type Strains, Phase IV (KMG-IV): sequencing the most valuable type-strain genomes for metagenomic binning, comparative biology and taxonomic classification.</title>
        <authorList>
            <person name="Goeker M."/>
        </authorList>
    </citation>
    <scope>NUCLEOTIDE SEQUENCE [LARGE SCALE GENOMIC DNA]</scope>
    <source>
        <strain evidence="2 3">DSM 24738</strain>
    </source>
</reference>
<dbReference type="EMBL" id="JAGGKT010000008">
    <property type="protein sequence ID" value="MBP1932913.1"/>
    <property type="molecule type" value="Genomic_DNA"/>
</dbReference>
<sequence>MPQVEVKCSVSNCTFWANGNNCAAPEIMVEVDRHANFNSEFAGELGVQTEHQDKASNSAETCCRTFRAK</sequence>
<keyword evidence="3" id="KW-1185">Reference proteome</keyword>
<evidence type="ECO:0000313" key="3">
    <source>
        <dbReference type="Proteomes" id="UP001519343"/>
    </source>
</evidence>
<evidence type="ECO:0000313" key="2">
    <source>
        <dbReference type="EMBL" id="MBP1932913.1"/>
    </source>
</evidence>
<dbReference type="InterPro" id="IPR011437">
    <property type="entry name" value="DUF1540"/>
</dbReference>
<feature type="domain" description="DUF1540" evidence="1">
    <location>
        <begin position="6"/>
        <end position="66"/>
    </location>
</feature>
<dbReference type="RefSeq" id="WP_209810940.1">
    <property type="nucleotide sequence ID" value="NZ_JAGGKT010000008.1"/>
</dbReference>
<organism evidence="2 3">
    <name type="scientific">Ammoniphilus resinae</name>
    <dbReference type="NCBI Taxonomy" id="861532"/>
    <lineage>
        <taxon>Bacteria</taxon>
        <taxon>Bacillati</taxon>
        <taxon>Bacillota</taxon>
        <taxon>Bacilli</taxon>
        <taxon>Bacillales</taxon>
        <taxon>Paenibacillaceae</taxon>
        <taxon>Aneurinibacillus group</taxon>
        <taxon>Ammoniphilus</taxon>
    </lineage>
</organism>
<proteinExistence type="predicted"/>